<keyword evidence="1" id="KW-0812">Transmembrane</keyword>
<dbReference type="Proteomes" id="UP000228528">
    <property type="component" value="Unassembled WGS sequence"/>
</dbReference>
<evidence type="ECO:0000256" key="1">
    <source>
        <dbReference type="SAM" id="Phobius"/>
    </source>
</evidence>
<evidence type="ECO:0000313" key="3">
    <source>
        <dbReference type="Proteomes" id="UP000228528"/>
    </source>
</evidence>
<accession>A0A2M6P1U5</accession>
<reference evidence="3" key="1">
    <citation type="submission" date="2017-09" db="EMBL/GenBank/DDBJ databases">
        <title>Depth-based differentiation of microbial function through sediment-hosted aquifers and enrichment of novel symbionts in the deep terrestrial subsurface.</title>
        <authorList>
            <person name="Probst A.J."/>
            <person name="Ladd B."/>
            <person name="Jarett J.K."/>
            <person name="Geller-Mcgrath D.E."/>
            <person name="Sieber C.M.K."/>
            <person name="Emerson J.B."/>
            <person name="Anantharaman K."/>
            <person name="Thomas B.C."/>
            <person name="Malmstrom R."/>
            <person name="Stieglmeier M."/>
            <person name="Klingl A."/>
            <person name="Woyke T."/>
            <person name="Ryan C.M."/>
            <person name="Banfield J.F."/>
        </authorList>
    </citation>
    <scope>NUCLEOTIDE SEQUENCE [LARGE SCALE GENOMIC DNA]</scope>
</reference>
<gene>
    <name evidence="2" type="ORF">COU30_01000</name>
</gene>
<keyword evidence="1" id="KW-1133">Transmembrane helix</keyword>
<protein>
    <submittedName>
        <fullName evidence="2">Uncharacterized protein</fullName>
    </submittedName>
</protein>
<organism evidence="2 3">
    <name type="scientific">Candidatus Magasanikbacteria bacterium CG10_big_fil_rev_8_21_14_0_10_38_6</name>
    <dbReference type="NCBI Taxonomy" id="1974647"/>
    <lineage>
        <taxon>Bacteria</taxon>
        <taxon>Candidatus Magasanikiibacteriota</taxon>
    </lineage>
</organism>
<feature type="transmembrane region" description="Helical" evidence="1">
    <location>
        <begin position="36"/>
        <end position="53"/>
    </location>
</feature>
<keyword evidence="1" id="KW-0472">Membrane</keyword>
<feature type="non-terminal residue" evidence="2">
    <location>
        <position position="97"/>
    </location>
</feature>
<dbReference type="AlphaFoldDB" id="A0A2M6P1U5"/>
<evidence type="ECO:0000313" key="2">
    <source>
        <dbReference type="EMBL" id="PIR77702.1"/>
    </source>
</evidence>
<sequence length="97" mass="10939">MRTIALLIALLILVIFGYDIIFSNFANFAFHWSDLLYYAIAAAVIYIIVRLVGGSLNKKFEKSVNSLLQGKSDELIVKKGLLRVYGLLLITLFPFLL</sequence>
<comment type="caution">
    <text evidence="2">The sequence shown here is derived from an EMBL/GenBank/DDBJ whole genome shotgun (WGS) entry which is preliminary data.</text>
</comment>
<dbReference type="EMBL" id="PFBW01000043">
    <property type="protein sequence ID" value="PIR77702.1"/>
    <property type="molecule type" value="Genomic_DNA"/>
</dbReference>
<name>A0A2M6P1U5_9BACT</name>
<proteinExistence type="predicted"/>